<evidence type="ECO:0000259" key="6">
    <source>
        <dbReference type="SMART" id="SM00897"/>
    </source>
</evidence>
<dbReference type="KEGG" id="tti:THITH_01215"/>
<dbReference type="AlphaFoldDB" id="W0DJQ4"/>
<evidence type="ECO:0000259" key="7">
    <source>
        <dbReference type="SMART" id="SM01204"/>
    </source>
</evidence>
<keyword evidence="8" id="KW-0418">Kinase</keyword>
<feature type="domain" description="FIST C-domain" evidence="7">
    <location>
        <begin position="223"/>
        <end position="363"/>
    </location>
</feature>
<dbReference type="GO" id="GO:0005886">
    <property type="term" value="C:plasma membrane"/>
    <property type="evidence" value="ECO:0007669"/>
    <property type="project" value="UniProtKB-SubCell"/>
</dbReference>
<accession>W0DJQ4</accession>
<dbReference type="InterPro" id="IPR016741">
    <property type="entry name" value="UCP018953"/>
</dbReference>
<dbReference type="RefSeq" id="WP_006746350.1">
    <property type="nucleotide sequence ID" value="NZ_CP007029.1"/>
</dbReference>
<dbReference type="InterPro" id="IPR019494">
    <property type="entry name" value="FIST_C"/>
</dbReference>
<organism evidence="8 9">
    <name type="scientific">Thioalkalivibrio paradoxus ARh 1</name>
    <dbReference type="NCBI Taxonomy" id="713585"/>
    <lineage>
        <taxon>Bacteria</taxon>
        <taxon>Pseudomonadati</taxon>
        <taxon>Pseudomonadota</taxon>
        <taxon>Gammaproteobacteria</taxon>
        <taxon>Chromatiales</taxon>
        <taxon>Ectothiorhodospiraceae</taxon>
        <taxon>Thioalkalivibrio</taxon>
    </lineage>
</organism>
<dbReference type="HOGENOM" id="CLU_055814_0_0_6"/>
<evidence type="ECO:0000313" key="8">
    <source>
        <dbReference type="EMBL" id="AHE97120.1"/>
    </source>
</evidence>
<evidence type="ECO:0000313" key="9">
    <source>
        <dbReference type="Proteomes" id="UP000005289"/>
    </source>
</evidence>
<gene>
    <name evidence="8" type="ORF">THITH_01215</name>
</gene>
<feature type="domain" description="FIST" evidence="6">
    <location>
        <begin position="37"/>
        <end position="222"/>
    </location>
</feature>
<dbReference type="GO" id="GO:0016301">
    <property type="term" value="F:kinase activity"/>
    <property type="evidence" value="ECO:0007669"/>
    <property type="project" value="UniProtKB-KW"/>
</dbReference>
<evidence type="ECO:0000256" key="4">
    <source>
        <dbReference type="ARBA" id="ARBA00022989"/>
    </source>
</evidence>
<dbReference type="EMBL" id="CP007029">
    <property type="protein sequence ID" value="AHE97120.1"/>
    <property type="molecule type" value="Genomic_DNA"/>
</dbReference>
<keyword evidence="3" id="KW-0812">Transmembrane</keyword>
<evidence type="ECO:0000256" key="1">
    <source>
        <dbReference type="ARBA" id="ARBA00004651"/>
    </source>
</evidence>
<sequence>MIEASPFRVAAATASEPAELARTLTDALALPAPGARARIGLLYLSDSMARHGVELLAALRDATAVQSWVGAAGVALIANRREYYESPTAVAMVAELPPDGVRVIGSGVQSLEALRECLQGFLEPDEPGRLILHADPGFAGLEELLARIDRETDWFCTGGVGSGQGDVVQFAGEVVSGGISGLALRESVPLVARHTQGCTPLPGRHRLSECWRNIIVKLDDRPALPVFREVIGDVLSRDLRRALGYIHIGLPISGSDTGDYRVRNIIGIDLDRDLLAVGEMLSQGEDILFVRRDGLAAREDLERMLAEIRAQAGGGIRGGLYVSCLGRGRYQFGDEGAELAIVQDALGDVPLVGFFANGEIFANRLYGYTGVLTLFT</sequence>
<protein>
    <submittedName>
        <fullName evidence="8">Histidine kinase</fullName>
    </submittedName>
</protein>
<reference evidence="8 9" key="1">
    <citation type="submission" date="2013-12" db="EMBL/GenBank/DDBJ databases">
        <authorList>
            <consortium name="DOE Joint Genome Institute"/>
            <person name="Muyzer G."/>
            <person name="Huntemann M."/>
            <person name="Han J."/>
            <person name="Chen A."/>
            <person name="Kyrpides N."/>
            <person name="Mavromatis K."/>
            <person name="Markowitz V."/>
            <person name="Palaniappan K."/>
            <person name="Ivanova N."/>
            <person name="Schaumberg A."/>
            <person name="Pati A."/>
            <person name="Liolios K."/>
            <person name="Nordberg H.P."/>
            <person name="Cantor M.N."/>
            <person name="Hua S.X."/>
            <person name="Woyke T."/>
        </authorList>
    </citation>
    <scope>NUCLEOTIDE SEQUENCE [LARGE SCALE GENOMIC DNA]</scope>
    <source>
        <strain evidence="8 9">ARh 1</strain>
    </source>
</reference>
<dbReference type="SMART" id="SM01204">
    <property type="entry name" value="FIST_C"/>
    <property type="match status" value="1"/>
</dbReference>
<keyword evidence="8" id="KW-0808">Transferase</keyword>
<dbReference type="OrthoDB" id="9770435at2"/>
<dbReference type="Proteomes" id="UP000005289">
    <property type="component" value="Chromosome"/>
</dbReference>
<evidence type="ECO:0000256" key="3">
    <source>
        <dbReference type="ARBA" id="ARBA00022692"/>
    </source>
</evidence>
<dbReference type="STRING" id="713585.THITH_01215"/>
<keyword evidence="9" id="KW-1185">Reference proteome</keyword>
<dbReference type="PANTHER" id="PTHR14939:SF5">
    <property type="entry name" value="F-BOX ONLY PROTEIN 22"/>
    <property type="match status" value="1"/>
</dbReference>
<dbReference type="PIRSF" id="PIRSF018953">
    <property type="entry name" value="UCP018953"/>
    <property type="match status" value="1"/>
</dbReference>
<evidence type="ECO:0000256" key="5">
    <source>
        <dbReference type="ARBA" id="ARBA00023136"/>
    </source>
</evidence>
<dbReference type="Pfam" id="PF10442">
    <property type="entry name" value="FIST_C"/>
    <property type="match status" value="1"/>
</dbReference>
<dbReference type="InterPro" id="IPR013702">
    <property type="entry name" value="FIST_domain_N"/>
</dbReference>
<dbReference type="Pfam" id="PF08495">
    <property type="entry name" value="FIST"/>
    <property type="match status" value="1"/>
</dbReference>
<keyword evidence="4" id="KW-1133">Transmembrane helix</keyword>
<keyword evidence="2" id="KW-1003">Cell membrane</keyword>
<evidence type="ECO:0000256" key="2">
    <source>
        <dbReference type="ARBA" id="ARBA00022475"/>
    </source>
</evidence>
<name>W0DJQ4_9GAMM</name>
<dbReference type="SMART" id="SM00897">
    <property type="entry name" value="FIST"/>
    <property type="match status" value="1"/>
</dbReference>
<comment type="subcellular location">
    <subcellularLocation>
        <location evidence="1">Cell membrane</location>
        <topology evidence="1">Multi-pass membrane protein</topology>
    </subcellularLocation>
</comment>
<keyword evidence="5" id="KW-0472">Membrane</keyword>
<proteinExistence type="predicted"/>
<dbReference type="PANTHER" id="PTHR14939">
    <property type="entry name" value="F-BOX ONLY PROTEIN 22"/>
    <property type="match status" value="1"/>
</dbReference>